<dbReference type="CDD" id="cd01131">
    <property type="entry name" value="PilT"/>
    <property type="match status" value="1"/>
</dbReference>
<name>A0A316FEL5_9GAMM</name>
<feature type="region of interest" description="Disordered" evidence="2">
    <location>
        <begin position="356"/>
        <end position="381"/>
    </location>
</feature>
<evidence type="ECO:0000259" key="3">
    <source>
        <dbReference type="SMART" id="SM00382"/>
    </source>
</evidence>
<organism evidence="4 5">
    <name type="scientific">Pleionea mediterranea</name>
    <dbReference type="NCBI Taxonomy" id="523701"/>
    <lineage>
        <taxon>Bacteria</taxon>
        <taxon>Pseudomonadati</taxon>
        <taxon>Pseudomonadota</taxon>
        <taxon>Gammaproteobacteria</taxon>
        <taxon>Oceanospirillales</taxon>
        <taxon>Pleioneaceae</taxon>
        <taxon>Pleionea</taxon>
    </lineage>
</organism>
<evidence type="ECO:0000313" key="5">
    <source>
        <dbReference type="Proteomes" id="UP000245790"/>
    </source>
</evidence>
<dbReference type="PANTHER" id="PTHR30486">
    <property type="entry name" value="TWITCHING MOTILITY PROTEIN PILT"/>
    <property type="match status" value="1"/>
</dbReference>
<dbReference type="OrthoDB" id="9776961at2"/>
<dbReference type="FunFam" id="3.40.50.300:FF:001116">
    <property type="entry name" value="Type IV pili twitching motility protein PilT"/>
    <property type="match status" value="1"/>
</dbReference>
<dbReference type="Gene3D" id="3.40.50.300">
    <property type="entry name" value="P-loop containing nucleotide triphosphate hydrolases"/>
    <property type="match status" value="1"/>
</dbReference>
<dbReference type="InterPro" id="IPR027417">
    <property type="entry name" value="P-loop_NTPase"/>
</dbReference>
<feature type="domain" description="AAA+ ATPase" evidence="3">
    <location>
        <begin position="122"/>
        <end position="247"/>
    </location>
</feature>
<comment type="caution">
    <text evidence="4">The sequence shown here is derived from an EMBL/GenBank/DDBJ whole genome shotgun (WGS) entry which is preliminary data.</text>
</comment>
<dbReference type="RefSeq" id="WP_109764738.1">
    <property type="nucleotide sequence ID" value="NZ_QGGU01000012.1"/>
</dbReference>
<sequence length="381" mass="42353">MDFEALLKLMVQKKASDLFITAGMPPSIKINGKIMPVTQRSLNGEKSREVVLSVMNEEQRREFARAHECNFAISASGIGRFRVSAFQQRNEVGMVLRRIETTIPTLDELRLPAVLKKLSLTKRGLIIFVGATGTGKSTSLAAMIGYRNKTTSGHIITIEDPIEFVHQHSKCIITQREVGLDTESFETALKNTLRQAPDVILIGEVRASETMDYAVAFAETGHLCMCTLHANNANQALDRIIHFFPEEKRHQLLLDLSLNLRAIIAQQLIPTPDGKGRRAAIEVLINTPLVADHIRKGEMHLIKDLMAKSTEHGMQTFDQALFRLFKSGEVTYEDALHHADSPNDLRLMIKLDSSEQDPELQIGGGAAASMSLEETEDDPFA</sequence>
<dbReference type="SMART" id="SM00382">
    <property type="entry name" value="AAA"/>
    <property type="match status" value="1"/>
</dbReference>
<dbReference type="SUPFAM" id="SSF52540">
    <property type="entry name" value="P-loop containing nucleoside triphosphate hydrolases"/>
    <property type="match status" value="1"/>
</dbReference>
<dbReference type="InterPro" id="IPR001482">
    <property type="entry name" value="T2SS/T4SS_dom"/>
</dbReference>
<evidence type="ECO:0000256" key="2">
    <source>
        <dbReference type="SAM" id="MobiDB-lite"/>
    </source>
</evidence>
<dbReference type="GO" id="GO:0016887">
    <property type="term" value="F:ATP hydrolysis activity"/>
    <property type="evidence" value="ECO:0007669"/>
    <property type="project" value="InterPro"/>
</dbReference>
<dbReference type="Gene3D" id="3.30.450.90">
    <property type="match status" value="1"/>
</dbReference>
<protein>
    <submittedName>
        <fullName evidence="4">Twitching motility protein PilU</fullName>
    </submittedName>
</protein>
<dbReference type="AlphaFoldDB" id="A0A316FEL5"/>
<dbReference type="GO" id="GO:0005524">
    <property type="term" value="F:ATP binding"/>
    <property type="evidence" value="ECO:0007669"/>
    <property type="project" value="InterPro"/>
</dbReference>
<dbReference type="PANTHER" id="PTHR30486:SF12">
    <property type="entry name" value="TYPE IV PILUS ATPASE PILU"/>
    <property type="match status" value="1"/>
</dbReference>
<proteinExistence type="inferred from homology"/>
<dbReference type="InterPro" id="IPR006321">
    <property type="entry name" value="PilT/PilU"/>
</dbReference>
<comment type="similarity">
    <text evidence="1">Belongs to the GSP E family.</text>
</comment>
<dbReference type="NCBIfam" id="TIGR01420">
    <property type="entry name" value="pilT_fam"/>
    <property type="match status" value="1"/>
</dbReference>
<gene>
    <name evidence="4" type="ORF">C8D97_112106</name>
</gene>
<dbReference type="InterPro" id="IPR050921">
    <property type="entry name" value="T4SS_GSP_E_ATPase"/>
</dbReference>
<dbReference type="Pfam" id="PF00437">
    <property type="entry name" value="T2SSE"/>
    <property type="match status" value="1"/>
</dbReference>
<dbReference type="Proteomes" id="UP000245790">
    <property type="component" value="Unassembled WGS sequence"/>
</dbReference>
<evidence type="ECO:0000256" key="1">
    <source>
        <dbReference type="ARBA" id="ARBA00006611"/>
    </source>
</evidence>
<evidence type="ECO:0000313" key="4">
    <source>
        <dbReference type="EMBL" id="PWK46869.1"/>
    </source>
</evidence>
<accession>A0A316FEL5</accession>
<dbReference type="InterPro" id="IPR003593">
    <property type="entry name" value="AAA+_ATPase"/>
</dbReference>
<keyword evidence="5" id="KW-1185">Reference proteome</keyword>
<dbReference type="EMBL" id="QGGU01000012">
    <property type="protein sequence ID" value="PWK46869.1"/>
    <property type="molecule type" value="Genomic_DNA"/>
</dbReference>
<reference evidence="4 5" key="1">
    <citation type="submission" date="2018-05" db="EMBL/GenBank/DDBJ databases">
        <title>Genomic Encyclopedia of Type Strains, Phase IV (KMG-IV): sequencing the most valuable type-strain genomes for metagenomic binning, comparative biology and taxonomic classification.</title>
        <authorList>
            <person name="Goeker M."/>
        </authorList>
    </citation>
    <scope>NUCLEOTIDE SEQUENCE [LARGE SCALE GENOMIC DNA]</scope>
    <source>
        <strain evidence="4 5">DSM 25350</strain>
    </source>
</reference>